<dbReference type="Proteomes" id="UP000012024">
    <property type="component" value="Unassembled WGS sequence"/>
</dbReference>
<comment type="caution">
    <text evidence="1">The sequence shown here is derived from an EMBL/GenBank/DDBJ whole genome shotgun (WGS) entry which is preliminary data.</text>
</comment>
<dbReference type="AlphaFoldDB" id="M7NBB8"/>
<accession>M7NBB8</accession>
<reference evidence="1 2" key="1">
    <citation type="submission" date="2012-12" db="EMBL/GenBank/DDBJ databases">
        <title>Genome assembly of Formosa sp. AK20.</title>
        <authorList>
            <person name="Kumar R."/>
            <person name="Khatri I."/>
            <person name="Vaidya B."/>
            <person name="Subramanian S."/>
            <person name="Pinnaka A."/>
        </authorList>
    </citation>
    <scope>NUCLEOTIDE SEQUENCE [LARGE SCALE GENOMIC DNA]</scope>
    <source>
        <strain evidence="1 2">AK20</strain>
    </source>
</reference>
<name>M7NBB8_9FLAO</name>
<evidence type="ECO:0000313" key="2">
    <source>
        <dbReference type="Proteomes" id="UP000012024"/>
    </source>
</evidence>
<organism evidence="1 2">
    <name type="scientific">Xanthomarina gelatinilytica</name>
    <dbReference type="NCBI Taxonomy" id="1137281"/>
    <lineage>
        <taxon>Bacteria</taxon>
        <taxon>Pseudomonadati</taxon>
        <taxon>Bacteroidota</taxon>
        <taxon>Flavobacteriia</taxon>
        <taxon>Flavobacteriales</taxon>
        <taxon>Flavobacteriaceae</taxon>
        <taxon>Xanthomarina</taxon>
    </lineage>
</organism>
<proteinExistence type="predicted"/>
<keyword evidence="2" id="KW-1185">Reference proteome</keyword>
<dbReference type="PATRIC" id="fig|1137281.3.peg.243"/>
<gene>
    <name evidence="1" type="ORF">D778_01643</name>
</gene>
<protein>
    <submittedName>
        <fullName evidence="1">Uncharacterized protein</fullName>
    </submittedName>
</protein>
<sequence length="44" mass="5021">MFCSLTGFGLFNLCMDETIEDRIINLTAFTKGNSFNFFSFKNQG</sequence>
<dbReference type="EMBL" id="ANLA01000004">
    <property type="protein sequence ID" value="EMQ95753.1"/>
    <property type="molecule type" value="Genomic_DNA"/>
</dbReference>
<evidence type="ECO:0000313" key="1">
    <source>
        <dbReference type="EMBL" id="EMQ95753.1"/>
    </source>
</evidence>